<dbReference type="InterPro" id="IPR035472">
    <property type="entry name" value="RpiR-like_SIS"/>
</dbReference>
<dbReference type="PANTHER" id="PTHR30514:SF18">
    <property type="entry name" value="RPIR-FAMILY TRANSCRIPTIONAL REGULATOR"/>
    <property type="match status" value="1"/>
</dbReference>
<dbReference type="CDD" id="cd05013">
    <property type="entry name" value="SIS_RpiR"/>
    <property type="match status" value="1"/>
</dbReference>
<evidence type="ECO:0000256" key="2">
    <source>
        <dbReference type="ARBA" id="ARBA00023125"/>
    </source>
</evidence>
<evidence type="ECO:0000256" key="1">
    <source>
        <dbReference type="ARBA" id="ARBA00023015"/>
    </source>
</evidence>
<evidence type="ECO:0000259" key="4">
    <source>
        <dbReference type="PROSITE" id="PS51071"/>
    </source>
</evidence>
<dbReference type="InterPro" id="IPR047640">
    <property type="entry name" value="RpiR-like"/>
</dbReference>
<dbReference type="AlphaFoldDB" id="A0A1C0Z4P4"/>
<reference evidence="5 6" key="1">
    <citation type="submission" date="2016-07" db="EMBL/GenBank/DDBJ databases">
        <title>Caryophanon latum genome sequencing.</title>
        <authorList>
            <person name="Verma A."/>
            <person name="Pal Y."/>
            <person name="Krishnamurthi S."/>
        </authorList>
    </citation>
    <scope>NUCLEOTIDE SEQUENCE [LARGE SCALE GENOMIC DNA]</scope>
    <source>
        <strain evidence="5 6">DSM 14151</strain>
    </source>
</reference>
<dbReference type="InterPro" id="IPR001347">
    <property type="entry name" value="SIS_dom"/>
</dbReference>
<dbReference type="Gene3D" id="1.10.10.10">
    <property type="entry name" value="Winged helix-like DNA-binding domain superfamily/Winged helix DNA-binding domain"/>
    <property type="match status" value="1"/>
</dbReference>
<dbReference type="GO" id="GO:1901135">
    <property type="term" value="P:carbohydrate derivative metabolic process"/>
    <property type="evidence" value="ECO:0007669"/>
    <property type="project" value="InterPro"/>
</dbReference>
<dbReference type="EMBL" id="MATO01000002">
    <property type="protein sequence ID" value="OCS94437.1"/>
    <property type="molecule type" value="Genomic_DNA"/>
</dbReference>
<dbReference type="GO" id="GO:0097367">
    <property type="term" value="F:carbohydrate derivative binding"/>
    <property type="evidence" value="ECO:0007669"/>
    <property type="project" value="InterPro"/>
</dbReference>
<keyword evidence="3" id="KW-0804">Transcription</keyword>
<keyword evidence="1" id="KW-0805">Transcription regulation</keyword>
<dbReference type="RefSeq" id="WP_066461163.1">
    <property type="nucleotide sequence ID" value="NZ_MATO01000002.1"/>
</dbReference>
<organism evidence="5 6">
    <name type="scientific">Caryophanon latum</name>
    <dbReference type="NCBI Taxonomy" id="33977"/>
    <lineage>
        <taxon>Bacteria</taxon>
        <taxon>Bacillati</taxon>
        <taxon>Bacillota</taxon>
        <taxon>Bacilli</taxon>
        <taxon>Bacillales</taxon>
        <taxon>Caryophanaceae</taxon>
        <taxon>Caryophanon</taxon>
    </lineage>
</organism>
<dbReference type="SUPFAM" id="SSF53697">
    <property type="entry name" value="SIS domain"/>
    <property type="match status" value="1"/>
</dbReference>
<name>A0A1C0Z4P4_9BACL</name>
<sequence length="284" mass="31941">MTIYEEVRKRFHRLSKGQRKVAQYVLDNPRAVAQHVAAEVGRQAGVSESTVIRFCYAIDLGGYTELQMLMKEYLLQSEPTKARAYGSNAKVKSIEKNASNLMNQDAKAIIDTIQLIDDEQLNGAAKAIDEAQHIYIMSTVSTTPIASWLVGTLQQLHPNVTHLDDPHTYVQEAQEFDQNSVMLVVALEKPTADFVKFIDGAERKGVKVITVADTAMTPLRSSTTHLFAMGTKQKSIFNMTPVVFTFLHTLLECTIAQNRRKYEQFQREGVSQERPALRLVNTLH</sequence>
<dbReference type="InterPro" id="IPR046348">
    <property type="entry name" value="SIS_dom_sf"/>
</dbReference>
<evidence type="ECO:0000313" key="6">
    <source>
        <dbReference type="Proteomes" id="UP000093482"/>
    </source>
</evidence>
<evidence type="ECO:0000313" key="5">
    <source>
        <dbReference type="EMBL" id="OCS94437.1"/>
    </source>
</evidence>
<proteinExistence type="predicted"/>
<dbReference type="PROSITE" id="PS51071">
    <property type="entry name" value="HTH_RPIR"/>
    <property type="match status" value="1"/>
</dbReference>
<protein>
    <recommendedName>
        <fullName evidence="4">HTH rpiR-type domain-containing protein</fullName>
    </recommendedName>
</protein>
<dbReference type="Pfam" id="PF01380">
    <property type="entry name" value="SIS"/>
    <property type="match status" value="1"/>
</dbReference>
<dbReference type="Proteomes" id="UP000093482">
    <property type="component" value="Unassembled WGS sequence"/>
</dbReference>
<keyword evidence="2" id="KW-0238">DNA-binding</keyword>
<dbReference type="InterPro" id="IPR009057">
    <property type="entry name" value="Homeodomain-like_sf"/>
</dbReference>
<gene>
    <name evidence="5" type="ORF">A6K76_03745</name>
</gene>
<dbReference type="OrthoDB" id="2930at2"/>
<dbReference type="InterPro" id="IPR036388">
    <property type="entry name" value="WH-like_DNA-bd_sf"/>
</dbReference>
<keyword evidence="6" id="KW-1185">Reference proteome</keyword>
<dbReference type="Gene3D" id="3.40.50.10490">
    <property type="entry name" value="Glucose-6-phosphate isomerase like protein, domain 1"/>
    <property type="match status" value="1"/>
</dbReference>
<dbReference type="PANTHER" id="PTHR30514">
    <property type="entry name" value="GLUCOKINASE"/>
    <property type="match status" value="1"/>
</dbReference>
<evidence type="ECO:0000256" key="3">
    <source>
        <dbReference type="ARBA" id="ARBA00023163"/>
    </source>
</evidence>
<dbReference type="Pfam" id="PF01418">
    <property type="entry name" value="HTH_6"/>
    <property type="match status" value="1"/>
</dbReference>
<dbReference type="GO" id="GO:0003700">
    <property type="term" value="F:DNA-binding transcription factor activity"/>
    <property type="evidence" value="ECO:0007669"/>
    <property type="project" value="InterPro"/>
</dbReference>
<accession>A0A1C0Z4P4</accession>
<comment type="caution">
    <text evidence="5">The sequence shown here is derived from an EMBL/GenBank/DDBJ whole genome shotgun (WGS) entry which is preliminary data.</text>
</comment>
<feature type="domain" description="HTH rpiR-type" evidence="4">
    <location>
        <begin position="1"/>
        <end position="77"/>
    </location>
</feature>
<dbReference type="GO" id="GO:0003677">
    <property type="term" value="F:DNA binding"/>
    <property type="evidence" value="ECO:0007669"/>
    <property type="project" value="UniProtKB-KW"/>
</dbReference>
<dbReference type="InterPro" id="IPR000281">
    <property type="entry name" value="HTH_RpiR"/>
</dbReference>
<dbReference type="SUPFAM" id="SSF46689">
    <property type="entry name" value="Homeodomain-like"/>
    <property type="match status" value="1"/>
</dbReference>